<dbReference type="UniPathway" id="UPA00094"/>
<comment type="subcellular location">
    <subcellularLocation>
        <location evidence="15">Endoplasmic reticulum membrane</location>
        <topology evidence="15">Multi-pass membrane protein</topology>
    </subcellularLocation>
    <subcellularLocation>
        <location evidence="1">Membrane</location>
        <topology evidence="1">Multi-pass membrane protein</topology>
    </subcellularLocation>
</comment>
<keyword evidence="8 15" id="KW-1133">Transmembrane helix</keyword>
<dbReference type="AlphaFoldDB" id="A0A8C4WPF7"/>
<evidence type="ECO:0000256" key="6">
    <source>
        <dbReference type="ARBA" id="ARBA00022692"/>
    </source>
</evidence>
<name>A0A8C4WPF7_EPTBU</name>
<dbReference type="Pfam" id="PF04387">
    <property type="entry name" value="PTPLA"/>
    <property type="match status" value="1"/>
</dbReference>
<evidence type="ECO:0000256" key="1">
    <source>
        <dbReference type="ARBA" id="ARBA00004141"/>
    </source>
</evidence>
<dbReference type="EC" id="4.2.1.134" evidence="4 15"/>
<dbReference type="GO" id="GO:0030148">
    <property type="term" value="P:sphingolipid biosynthetic process"/>
    <property type="evidence" value="ECO:0007669"/>
    <property type="project" value="TreeGrafter"/>
</dbReference>
<dbReference type="GeneTree" id="ENSGT00530000062962"/>
<keyword evidence="6 15" id="KW-0812">Transmembrane</keyword>
<reference evidence="16" key="2">
    <citation type="submission" date="2025-09" db="UniProtKB">
        <authorList>
            <consortium name="Ensembl"/>
        </authorList>
    </citation>
    <scope>IDENTIFICATION</scope>
</reference>
<proteinExistence type="inferred from homology"/>
<dbReference type="PANTHER" id="PTHR11035:SF3">
    <property type="entry name" value="VERY-LONG-CHAIN (3R)-3-HYDROXYACYL-COA DEHYDRATASE"/>
    <property type="match status" value="1"/>
</dbReference>
<evidence type="ECO:0000256" key="9">
    <source>
        <dbReference type="ARBA" id="ARBA00023098"/>
    </source>
</evidence>
<sequence>MSHREANGPLVPGSVRKARGGPGSVARLWLVTYNIVMTAGWLVLAICMIRFGLNKGSNKGLYRSVEKILKIFQTGALLEVLHCAVGIVPSSVLLTAFQVSSRVFLVWAVASSVPDIQNEYSVLLFLTAWTITEIVRYSFYTFSLLNFLPYFIKWARYSFFILLYPLGVSGELFLIYAALPYVHKTGLYSISLPNAYNFSFDYYIFLIIVMLSYIPIFPQLYLHMLGQRRKVIGGAAKTKGE</sequence>
<evidence type="ECO:0000256" key="10">
    <source>
        <dbReference type="ARBA" id="ARBA00023136"/>
    </source>
</evidence>
<feature type="transmembrane region" description="Helical" evidence="15">
    <location>
        <begin position="31"/>
        <end position="53"/>
    </location>
</feature>
<dbReference type="GO" id="GO:0005789">
    <property type="term" value="C:endoplasmic reticulum membrane"/>
    <property type="evidence" value="ECO:0007669"/>
    <property type="project" value="UniProtKB-SubCell"/>
</dbReference>
<evidence type="ECO:0000256" key="3">
    <source>
        <dbReference type="ARBA" id="ARBA00007811"/>
    </source>
</evidence>
<keyword evidence="11 15" id="KW-0275">Fatty acid biosynthesis</keyword>
<dbReference type="Ensembl" id="ENSEBUT00000008404.1">
    <property type="protein sequence ID" value="ENSEBUP00000007914.1"/>
    <property type="gene ID" value="ENSEBUG00000005153.1"/>
</dbReference>
<evidence type="ECO:0000256" key="15">
    <source>
        <dbReference type="RuleBase" id="RU363109"/>
    </source>
</evidence>
<accession>A0A8C4WPF7</accession>
<keyword evidence="17" id="KW-1185">Reference proteome</keyword>
<evidence type="ECO:0000313" key="16">
    <source>
        <dbReference type="Ensembl" id="ENSEBUP00000007914.1"/>
    </source>
</evidence>
<evidence type="ECO:0000256" key="13">
    <source>
        <dbReference type="ARBA" id="ARBA00023688"/>
    </source>
</evidence>
<dbReference type="Proteomes" id="UP000694388">
    <property type="component" value="Unplaced"/>
</dbReference>
<organism evidence="16 17">
    <name type="scientific">Eptatretus burgeri</name>
    <name type="common">Inshore hagfish</name>
    <dbReference type="NCBI Taxonomy" id="7764"/>
    <lineage>
        <taxon>Eukaryota</taxon>
        <taxon>Metazoa</taxon>
        <taxon>Chordata</taxon>
        <taxon>Craniata</taxon>
        <taxon>Vertebrata</taxon>
        <taxon>Cyclostomata</taxon>
        <taxon>Myxini</taxon>
        <taxon>Myxiniformes</taxon>
        <taxon>Myxinidae</taxon>
        <taxon>Eptatretinae</taxon>
        <taxon>Eptatretus</taxon>
    </lineage>
</organism>
<keyword evidence="5 15" id="KW-0444">Lipid biosynthesis</keyword>
<dbReference type="OMA" id="SEWWLMY"/>
<evidence type="ECO:0000256" key="8">
    <source>
        <dbReference type="ARBA" id="ARBA00022989"/>
    </source>
</evidence>
<keyword evidence="15" id="KW-0256">Endoplasmic reticulum</keyword>
<feature type="transmembrane region" description="Helical" evidence="15">
    <location>
        <begin position="159"/>
        <end position="182"/>
    </location>
</feature>
<evidence type="ECO:0000256" key="2">
    <source>
        <dbReference type="ARBA" id="ARBA00005194"/>
    </source>
</evidence>
<comment type="function">
    <text evidence="15">Catalyzes the third of the four reactions of the long-chain fatty acids elongation cycle. This endoplasmic reticulum-bound enzymatic process, allows the addition of two carbons to the chain of long- and very long-chain fatty acids/VLCFAs per cycle. This enzyme catalyzes the dehydration of the 3-hydroxyacyl-CoA intermediate into trans-2,3-enoyl-CoA, within each cycle of fatty acid elongation. Thereby, it participates to the production of VLCFAs of different chain lengths that are involved in multiple biological processes as precursors of membrane lipids and lipid mediators.</text>
</comment>
<dbReference type="GO" id="GO:0042761">
    <property type="term" value="P:very long-chain fatty acid biosynthetic process"/>
    <property type="evidence" value="ECO:0007669"/>
    <property type="project" value="TreeGrafter"/>
</dbReference>
<keyword evidence="9 15" id="KW-0443">Lipid metabolism</keyword>
<comment type="similarity">
    <text evidence="3 15">Belongs to the very long-chain fatty acids dehydratase HACD family.</text>
</comment>
<evidence type="ECO:0000256" key="12">
    <source>
        <dbReference type="ARBA" id="ARBA00023239"/>
    </source>
</evidence>
<feature type="transmembrane region" description="Helical" evidence="15">
    <location>
        <begin position="202"/>
        <end position="222"/>
    </location>
</feature>
<reference evidence="16" key="1">
    <citation type="submission" date="2025-08" db="UniProtKB">
        <authorList>
            <consortium name="Ensembl"/>
        </authorList>
    </citation>
    <scope>IDENTIFICATION</scope>
</reference>
<keyword evidence="10 15" id="KW-0472">Membrane</keyword>
<keyword evidence="12 15" id="KW-0456">Lyase</keyword>
<evidence type="ECO:0000256" key="5">
    <source>
        <dbReference type="ARBA" id="ARBA00022516"/>
    </source>
</evidence>
<protein>
    <recommendedName>
        <fullName evidence="4 15">Very-long-chain (3R)-3-hydroxyacyl-CoA dehydratase</fullName>
        <ecNumber evidence="4 15">4.2.1.134</ecNumber>
    </recommendedName>
</protein>
<feature type="transmembrane region" description="Helical" evidence="15">
    <location>
        <begin position="120"/>
        <end position="139"/>
    </location>
</feature>
<comment type="pathway">
    <text evidence="2 15">Lipid metabolism; fatty acid biosynthesis.</text>
</comment>
<evidence type="ECO:0000256" key="14">
    <source>
        <dbReference type="ARBA" id="ARBA00023727"/>
    </source>
</evidence>
<dbReference type="GO" id="GO:0030497">
    <property type="term" value="P:fatty acid elongation"/>
    <property type="evidence" value="ECO:0007669"/>
    <property type="project" value="TreeGrafter"/>
</dbReference>
<keyword evidence="7 15" id="KW-0276">Fatty acid metabolism</keyword>
<dbReference type="GO" id="GO:0102158">
    <property type="term" value="F:very-long-chain (3R)-3-hydroxyacyl-CoA dehydratase activity"/>
    <property type="evidence" value="ECO:0007669"/>
    <property type="project" value="UniProtKB-EC"/>
</dbReference>
<evidence type="ECO:0000256" key="7">
    <source>
        <dbReference type="ARBA" id="ARBA00022832"/>
    </source>
</evidence>
<evidence type="ECO:0000256" key="4">
    <source>
        <dbReference type="ARBA" id="ARBA00013122"/>
    </source>
</evidence>
<evidence type="ECO:0000256" key="11">
    <source>
        <dbReference type="ARBA" id="ARBA00023160"/>
    </source>
</evidence>
<dbReference type="InterPro" id="IPR007482">
    <property type="entry name" value="Tyr_Pase-like_PTPLA"/>
</dbReference>
<comment type="catalytic activity">
    <reaction evidence="14">
        <text>a very-long-chain (3R)-3-hydroxyacyl-CoA = a very-long-chain (2E)-enoyl-CoA + H2O</text>
        <dbReference type="Rhea" id="RHEA:45812"/>
        <dbReference type="ChEBI" id="CHEBI:15377"/>
        <dbReference type="ChEBI" id="CHEBI:83728"/>
        <dbReference type="ChEBI" id="CHEBI:85440"/>
        <dbReference type="EC" id="4.2.1.134"/>
    </reaction>
    <physiologicalReaction direction="left-to-right" evidence="14">
        <dbReference type="Rhea" id="RHEA:45813"/>
    </physiologicalReaction>
</comment>
<comment type="catalytic activity">
    <reaction evidence="13">
        <text>(3R)-hydroxyhexadecanoyl-CoA = (2E)-hexadecenoyl-CoA + H2O</text>
        <dbReference type="Rhea" id="RHEA:39159"/>
        <dbReference type="ChEBI" id="CHEBI:15377"/>
        <dbReference type="ChEBI" id="CHEBI:61526"/>
        <dbReference type="ChEBI" id="CHEBI:74278"/>
    </reaction>
    <physiologicalReaction direction="left-to-right" evidence="13">
        <dbReference type="Rhea" id="RHEA:39160"/>
    </physiologicalReaction>
</comment>
<dbReference type="PANTHER" id="PTHR11035">
    <property type="entry name" value="VERY-LONG-CHAIN (3R)-3-HYDROXYACYL-COA DEHYDRATASE"/>
    <property type="match status" value="1"/>
</dbReference>
<feature type="transmembrane region" description="Helical" evidence="15">
    <location>
        <begin position="74"/>
        <end position="100"/>
    </location>
</feature>
<evidence type="ECO:0000313" key="17">
    <source>
        <dbReference type="Proteomes" id="UP000694388"/>
    </source>
</evidence>